<organism evidence="1">
    <name type="scientific">Pithovirus LCDPAC02</name>
    <dbReference type="NCBI Taxonomy" id="2506601"/>
    <lineage>
        <taxon>Viruses</taxon>
        <taxon>Pithoviruses</taxon>
    </lineage>
</organism>
<keyword evidence="1" id="KW-0489">Methyltransferase</keyword>
<dbReference type="InterPro" id="IPR029063">
    <property type="entry name" value="SAM-dependent_MTases_sf"/>
</dbReference>
<proteinExistence type="predicted"/>
<keyword evidence="1" id="KW-0808">Transferase</keyword>
<dbReference type="Gene3D" id="3.40.50.150">
    <property type="entry name" value="Vaccinia Virus protein VP39"/>
    <property type="match status" value="1"/>
</dbReference>
<protein>
    <submittedName>
        <fullName evidence="1">SAM dependent methyltransferase</fullName>
    </submittedName>
</protein>
<name>A0A481YNX7_9VIRU</name>
<dbReference type="GO" id="GO:0008168">
    <property type="term" value="F:methyltransferase activity"/>
    <property type="evidence" value="ECO:0007669"/>
    <property type="project" value="UniProtKB-KW"/>
</dbReference>
<dbReference type="Pfam" id="PF13489">
    <property type="entry name" value="Methyltransf_23"/>
    <property type="match status" value="1"/>
</dbReference>
<reference evidence="1" key="1">
    <citation type="journal article" date="2019" name="MBio">
        <title>Virus Genomes from Deep Sea Sediments Expand the Ocean Megavirome and Support Independent Origins of Viral Gigantism.</title>
        <authorList>
            <person name="Backstrom D."/>
            <person name="Yutin N."/>
            <person name="Jorgensen S.L."/>
            <person name="Dharamshi J."/>
            <person name="Homa F."/>
            <person name="Zaremba-Niedwiedzka K."/>
            <person name="Spang A."/>
            <person name="Wolf Y.I."/>
            <person name="Koonin E.V."/>
            <person name="Ettema T.J."/>
        </authorList>
    </citation>
    <scope>NUCLEOTIDE SEQUENCE</scope>
</reference>
<gene>
    <name evidence="1" type="ORF">LCDPAC02_00380</name>
</gene>
<dbReference type="EMBL" id="MK500299">
    <property type="protein sequence ID" value="QBK84839.1"/>
    <property type="molecule type" value="Genomic_DNA"/>
</dbReference>
<dbReference type="GO" id="GO:0032259">
    <property type="term" value="P:methylation"/>
    <property type="evidence" value="ECO:0007669"/>
    <property type="project" value="UniProtKB-KW"/>
</dbReference>
<dbReference type="SUPFAM" id="SSF53335">
    <property type="entry name" value="S-adenosyl-L-methionine-dependent methyltransferases"/>
    <property type="match status" value="1"/>
</dbReference>
<sequence length="281" mass="33729">MSQDKSINIKFDTFVNFIKDYDLNIDYYLDIGAGDGKLSKKIHEYLKIQNKDCNLVMIDPYTNIDTEHDQIHIKNISELNLHDDIKKYSFGLITAFSAFHHVNNFEQTLEYIERYCTRDCFLFFKDHDIQDPILQVIEDIVHLKDIVKFGEYEGYNDFLKNYYTSFFAKDSFHNTLIWMGFKNLLITQETGIRFQYYSLYQFKDAHLKYIVLPSFSNSIYNYNNNNISEIFYSLKKVLSNNKEYKKLYFDRNINIFKFIDKNSNIKDQNIIIKKLVNFIRK</sequence>
<accession>A0A481YNX7</accession>
<evidence type="ECO:0000313" key="1">
    <source>
        <dbReference type="EMBL" id="QBK84839.1"/>
    </source>
</evidence>